<dbReference type="EMBL" id="CP081150">
    <property type="protein sequence ID" value="QZA76681.1"/>
    <property type="molecule type" value="Genomic_DNA"/>
</dbReference>
<keyword evidence="2" id="KW-1185">Reference proteome</keyword>
<dbReference type="InterPro" id="IPR021390">
    <property type="entry name" value="DUF3025"/>
</dbReference>
<sequence>MTSWPLDFFSNTPAFAPILPYLNRFSRPPSHADWLTVSEHIQTQGGATVRFVDPDSITQYYELEIYQLGNVATRLNWHDTFNAMVWQSYPKSKVALNALHYHAMQNNQGAARGAQRDAATLFDECGFILPYSNLALLELMISHEWHELFVTHAQSWGTEINALVFGHATFENLLSPFIGLTGKCWPVQVEQSFFKLDLAAQRQHLDQIIAEQIDQGWLQRPRQLPPLPYLGIPKWWPEQDAAFYDNQNYFRTRRTTNPPAP</sequence>
<evidence type="ECO:0000313" key="1">
    <source>
        <dbReference type="EMBL" id="QZA76681.1"/>
    </source>
</evidence>
<proteinExistence type="predicted"/>
<dbReference type="Proteomes" id="UP000825679">
    <property type="component" value="Chromosome"/>
</dbReference>
<accession>A0ABX8Z273</accession>
<reference evidence="1 2" key="1">
    <citation type="submission" date="2021-08" db="EMBL/GenBank/DDBJ databases">
        <title>complete genome sequencing of Deefgea sp. D25.</title>
        <authorList>
            <person name="Bae J.-W."/>
            <person name="Gim D.-H."/>
        </authorList>
    </citation>
    <scope>NUCLEOTIDE SEQUENCE [LARGE SCALE GENOMIC DNA]</scope>
    <source>
        <strain evidence="1 2">D25</strain>
    </source>
</reference>
<evidence type="ECO:0000313" key="2">
    <source>
        <dbReference type="Proteomes" id="UP000825679"/>
    </source>
</evidence>
<gene>
    <name evidence="1" type="ORF">K4H28_10100</name>
</gene>
<organism evidence="1 2">
    <name type="scientific">Deefgea tanakiae</name>
    <dbReference type="NCBI Taxonomy" id="2865840"/>
    <lineage>
        <taxon>Bacteria</taxon>
        <taxon>Pseudomonadati</taxon>
        <taxon>Pseudomonadota</taxon>
        <taxon>Betaproteobacteria</taxon>
        <taxon>Neisseriales</taxon>
        <taxon>Chitinibacteraceae</taxon>
        <taxon>Deefgea</taxon>
    </lineage>
</organism>
<protein>
    <submittedName>
        <fullName evidence="1">DUF3025 domain-containing protein</fullName>
    </submittedName>
</protein>
<dbReference type="Pfam" id="PF11227">
    <property type="entry name" value="DUF3025"/>
    <property type="match status" value="1"/>
</dbReference>
<dbReference type="RefSeq" id="WP_221005085.1">
    <property type="nucleotide sequence ID" value="NZ_CP081150.1"/>
</dbReference>
<name>A0ABX8Z273_9NEIS</name>